<dbReference type="GO" id="GO:0046872">
    <property type="term" value="F:metal ion binding"/>
    <property type="evidence" value="ECO:0007669"/>
    <property type="project" value="UniProtKB-KW"/>
</dbReference>
<name>M8A7N7_TRIUA</name>
<comment type="similarity">
    <text evidence="3">Belongs to the iron/ascorbate-dependent oxidoreductase family.</text>
</comment>
<dbReference type="InterPro" id="IPR005123">
    <property type="entry name" value="Oxoglu/Fe-dep_dioxygenase_dom"/>
</dbReference>
<reference evidence="4" key="1">
    <citation type="journal article" date="2013" name="Nature">
        <title>Draft genome of the wheat A-genome progenitor Triticum urartu.</title>
        <authorList>
            <person name="Ling H.Q."/>
            <person name="Zhao S."/>
            <person name="Liu D."/>
            <person name="Wang J."/>
            <person name="Sun H."/>
            <person name="Zhang C."/>
            <person name="Fan H."/>
            <person name="Li D."/>
            <person name="Dong L."/>
            <person name="Tao Y."/>
            <person name="Gao C."/>
            <person name="Wu H."/>
            <person name="Li Y."/>
            <person name="Cui Y."/>
            <person name="Guo X."/>
            <person name="Zheng S."/>
            <person name="Wang B."/>
            <person name="Yu K."/>
            <person name="Liang Q."/>
            <person name="Yang W."/>
            <person name="Lou X."/>
            <person name="Chen J."/>
            <person name="Feng M."/>
            <person name="Jian J."/>
            <person name="Zhang X."/>
            <person name="Luo G."/>
            <person name="Jiang Y."/>
            <person name="Liu J."/>
            <person name="Wang Z."/>
            <person name="Sha Y."/>
            <person name="Zhang B."/>
            <person name="Wu H."/>
            <person name="Tang D."/>
            <person name="Shen Q."/>
            <person name="Xue P."/>
            <person name="Zou S."/>
            <person name="Wang X."/>
            <person name="Liu X."/>
            <person name="Wang F."/>
            <person name="Yang Y."/>
            <person name="An X."/>
            <person name="Dong Z."/>
            <person name="Zhang K."/>
            <person name="Zhang X."/>
            <person name="Luo M.C."/>
            <person name="Dvorak J."/>
            <person name="Tong Y."/>
            <person name="Wang J."/>
            <person name="Yang H."/>
            <person name="Li Z."/>
            <person name="Wang D."/>
            <person name="Zhang A."/>
            <person name="Wang J."/>
        </authorList>
    </citation>
    <scope>NUCLEOTIDE SEQUENCE</scope>
</reference>
<gene>
    <name evidence="4" type="ORF">TRIUR3_19856</name>
</gene>
<evidence type="ECO:0000313" key="4">
    <source>
        <dbReference type="EMBL" id="EMS60715.1"/>
    </source>
</evidence>
<dbReference type="PANTHER" id="PTHR47991">
    <property type="entry name" value="OXOGLUTARATE/IRON-DEPENDENT DIOXYGENASE"/>
    <property type="match status" value="1"/>
</dbReference>
<evidence type="ECO:0000256" key="2">
    <source>
        <dbReference type="ARBA" id="ARBA00023004"/>
    </source>
</evidence>
<proteinExistence type="inferred from homology"/>
<evidence type="ECO:0000256" key="1">
    <source>
        <dbReference type="ARBA" id="ARBA00022723"/>
    </source>
</evidence>
<keyword evidence="3" id="KW-0560">Oxidoreductase</keyword>
<dbReference type="eggNOG" id="KOG0143">
    <property type="taxonomic scope" value="Eukaryota"/>
</dbReference>
<sequence>MSAGLGVNPGRLQEEFGGAEGAGVCVRVNYYPRCPQPELTLGLSSHSDPGGMTVLLANERVRGLQVRGRGGEWVTVDPIADAFIVNVGDQIQIASPHISDPKAYAFKAPKLYPDKKELHVWHMPLPAGSTDQPARPKDHGAYCSIARPVLTNTTYRSVEHRVMVNADAERLSVAMFYNPRSDLPLAPMAELVSPGTPALYKPMTFDEYRLYIRRNGPRGKSQVESLKAHEDR</sequence>
<dbReference type="AlphaFoldDB" id="M8A7N7"/>
<accession>M8A7N7</accession>
<keyword evidence="4" id="KW-0223">Dioxygenase</keyword>
<organism evidence="4">
    <name type="scientific">Triticum urartu</name>
    <name type="common">Red wild einkorn</name>
    <name type="synonym">Crithodium urartu</name>
    <dbReference type="NCBI Taxonomy" id="4572"/>
    <lineage>
        <taxon>Eukaryota</taxon>
        <taxon>Viridiplantae</taxon>
        <taxon>Streptophyta</taxon>
        <taxon>Embryophyta</taxon>
        <taxon>Tracheophyta</taxon>
        <taxon>Spermatophyta</taxon>
        <taxon>Magnoliopsida</taxon>
        <taxon>Liliopsida</taxon>
        <taxon>Poales</taxon>
        <taxon>Poaceae</taxon>
        <taxon>BOP clade</taxon>
        <taxon>Pooideae</taxon>
        <taxon>Triticodae</taxon>
        <taxon>Triticeae</taxon>
        <taxon>Triticinae</taxon>
        <taxon>Triticum</taxon>
    </lineage>
</organism>
<dbReference type="EMBL" id="KD105945">
    <property type="protein sequence ID" value="EMS60715.1"/>
    <property type="molecule type" value="Genomic_DNA"/>
</dbReference>
<dbReference type="InterPro" id="IPR027443">
    <property type="entry name" value="IPNS-like_sf"/>
</dbReference>
<dbReference type="OMA" id="EMLELCN"/>
<protein>
    <submittedName>
        <fullName evidence="4">Putative 2-oxoglutarate/Fe(II)-dependent dioxygenase</fullName>
    </submittedName>
</protein>
<dbReference type="GO" id="GO:0051213">
    <property type="term" value="F:dioxygenase activity"/>
    <property type="evidence" value="ECO:0007669"/>
    <property type="project" value="UniProtKB-KW"/>
</dbReference>
<dbReference type="InterPro" id="IPR050295">
    <property type="entry name" value="Plant_2OG-oxidoreductases"/>
</dbReference>
<keyword evidence="1 3" id="KW-0479">Metal-binding</keyword>
<evidence type="ECO:0000256" key="3">
    <source>
        <dbReference type="RuleBase" id="RU003682"/>
    </source>
</evidence>
<dbReference type="PROSITE" id="PS51471">
    <property type="entry name" value="FE2OG_OXY"/>
    <property type="match status" value="1"/>
</dbReference>
<dbReference type="Pfam" id="PF03171">
    <property type="entry name" value="2OG-FeII_Oxy"/>
    <property type="match status" value="2"/>
</dbReference>
<keyword evidence="2 3" id="KW-0408">Iron</keyword>
<dbReference type="STRING" id="4572.M8A7N7"/>
<dbReference type="InterPro" id="IPR044861">
    <property type="entry name" value="IPNS-like_FE2OG_OXY"/>
</dbReference>
<dbReference type="SUPFAM" id="SSF51197">
    <property type="entry name" value="Clavaminate synthase-like"/>
    <property type="match status" value="2"/>
</dbReference>
<dbReference type="Gene3D" id="2.60.120.330">
    <property type="entry name" value="B-lactam Antibiotic, Isopenicillin N Synthase, Chain"/>
    <property type="match status" value="1"/>
</dbReference>